<organism evidence="2 3">
    <name type="scientific">Caballeronia zhejiangensis</name>
    <dbReference type="NCBI Taxonomy" id="871203"/>
    <lineage>
        <taxon>Bacteria</taxon>
        <taxon>Pseudomonadati</taxon>
        <taxon>Pseudomonadota</taxon>
        <taxon>Betaproteobacteria</taxon>
        <taxon>Burkholderiales</taxon>
        <taxon>Burkholderiaceae</taxon>
        <taxon>Caballeronia</taxon>
    </lineage>
</organism>
<dbReference type="InterPro" id="IPR005025">
    <property type="entry name" value="FMN_Rdtase-like_dom"/>
</dbReference>
<dbReference type="Pfam" id="PF03358">
    <property type="entry name" value="FMN_red"/>
    <property type="match status" value="1"/>
</dbReference>
<comment type="caution">
    <text evidence="2">The sequence shown here is derived from an EMBL/GenBank/DDBJ whole genome shotgun (WGS) entry which is preliminary data.</text>
</comment>
<name>A0A656Q7U2_9BURK</name>
<dbReference type="OrthoDB" id="9812295at2"/>
<dbReference type="AlphaFoldDB" id="A0A656Q7U2"/>
<gene>
    <name evidence="2" type="ORF">BG60_36020</name>
</gene>
<dbReference type="GO" id="GO:0016491">
    <property type="term" value="F:oxidoreductase activity"/>
    <property type="evidence" value="ECO:0007669"/>
    <property type="project" value="InterPro"/>
</dbReference>
<protein>
    <submittedName>
        <fullName evidence="2">FMN reductase</fullName>
    </submittedName>
</protein>
<reference evidence="2 3" key="1">
    <citation type="submission" date="2014-03" db="EMBL/GenBank/DDBJ databases">
        <title>Draft Genome Sequences of Four Burkholderia Strains.</title>
        <authorList>
            <person name="Liu X.Y."/>
            <person name="Li C.X."/>
            <person name="Xu J.H."/>
        </authorList>
    </citation>
    <scope>NUCLEOTIDE SEQUENCE [LARGE SCALE GENOMIC DNA]</scope>
    <source>
        <strain evidence="2 3">OP-1</strain>
    </source>
</reference>
<dbReference type="Gene3D" id="3.40.50.360">
    <property type="match status" value="1"/>
</dbReference>
<evidence type="ECO:0000259" key="1">
    <source>
        <dbReference type="Pfam" id="PF03358"/>
    </source>
</evidence>
<dbReference type="GO" id="GO:0005829">
    <property type="term" value="C:cytosol"/>
    <property type="evidence" value="ECO:0007669"/>
    <property type="project" value="TreeGrafter"/>
</dbReference>
<dbReference type="EMBL" id="JFHD01000079">
    <property type="protein sequence ID" value="KDR24645.1"/>
    <property type="molecule type" value="Genomic_DNA"/>
</dbReference>
<feature type="domain" description="NADPH-dependent FMN reductase-like" evidence="1">
    <location>
        <begin position="4"/>
        <end position="156"/>
    </location>
</feature>
<dbReference type="GO" id="GO:0010181">
    <property type="term" value="F:FMN binding"/>
    <property type="evidence" value="ECO:0007669"/>
    <property type="project" value="TreeGrafter"/>
</dbReference>
<keyword evidence="3" id="KW-1185">Reference proteome</keyword>
<dbReference type="PANTHER" id="PTHR30543">
    <property type="entry name" value="CHROMATE REDUCTASE"/>
    <property type="match status" value="1"/>
</dbReference>
<dbReference type="RefSeq" id="WP_033536312.1">
    <property type="nucleotide sequence ID" value="NZ_JFHD01000079.1"/>
</dbReference>
<accession>A0A656Q7U2</accession>
<proteinExistence type="predicted"/>
<dbReference type="PANTHER" id="PTHR30543:SF21">
    <property type="entry name" value="NAD(P)H-DEPENDENT FMN REDUCTASE LOT6"/>
    <property type="match status" value="1"/>
</dbReference>
<evidence type="ECO:0000313" key="2">
    <source>
        <dbReference type="EMBL" id="KDR24645.1"/>
    </source>
</evidence>
<dbReference type="SUPFAM" id="SSF52218">
    <property type="entry name" value="Flavoproteins"/>
    <property type="match status" value="1"/>
</dbReference>
<evidence type="ECO:0000313" key="3">
    <source>
        <dbReference type="Proteomes" id="UP000027451"/>
    </source>
</evidence>
<sequence>MSTTILAIAGSTRRDSFNQKVLDVAASGASALGARVLDVRLADYPMPIYDAESEGTSGVPENALRIQDMLAESDAILIASPEYNGGYTPILKNTLDWCSRATRAGTPGLTLFANKPVAVVSASPGPLGGAKAQIGIKIVLERLGLILIPQSFSLGLAASAFNEQGTLKDKDVEKLLRAVGESLVGLTSKLHTATV</sequence>
<dbReference type="Proteomes" id="UP000027451">
    <property type="component" value="Unassembled WGS sequence"/>
</dbReference>
<dbReference type="InterPro" id="IPR029039">
    <property type="entry name" value="Flavoprotein-like_sf"/>
</dbReference>
<dbReference type="InterPro" id="IPR050712">
    <property type="entry name" value="NAD(P)H-dep_reductase"/>
</dbReference>